<comment type="caution">
    <text evidence="3">The sequence shown here is derived from an EMBL/GenBank/DDBJ whole genome shotgun (WGS) entry which is preliminary data.</text>
</comment>
<dbReference type="InterPro" id="IPR002885">
    <property type="entry name" value="PPR_rpt"/>
</dbReference>
<protein>
    <recommendedName>
        <fullName evidence="5">Pentatricopeptide repeat-containing protein</fullName>
    </recommendedName>
</protein>
<evidence type="ECO:0008006" key="5">
    <source>
        <dbReference type="Google" id="ProtNLM"/>
    </source>
</evidence>
<sequence>MLRSRRCLLLLEKCKNMKQLKQTHAQVITCGLGNDSFALSRLLAFCSDPHHGCLSHGLKLFEQIEQPTICICNTMIKAFLLKGELFNTIQIYTQMLENGMAPDNYTLPYVLKACAKLPNCHLGLLLHGHSLKLGFLFDIYVGNTLIVMYSAFDDMKAARYIFDEIPWHTAVTWTVMISGYAKQGDIDSARLFFDEAPAKDRGIWGSMISGYVQNNCFKEGLHLFRLMQLSGLEPDEAIFVSLLCACAQLGALDIGIWIHRCLDRLGLPLSVRLGTGLIDMYAKCGNLELAKKLFDGMPQRDTICWNVMISGMAMHGDGETALKLFLEMEKAGVRPDDITFIAIFTGCSYSGLAYEGLRALNRMCTVYNIAPKSEHYGCIVDLLSRGGLFEEAAGIIQRIPNSSSPSEEAVAWRALLSACCNCSQIRVAEVAAERLLQLEHHSGVYVLLSNLYTAAGKHDDARRIRKMMRKRGVDKAPGCSSVEINGVVYEFIAGEKTHPQMEEIHKLLEKMNKHLDSSGWQHIWN</sequence>
<proteinExistence type="predicted"/>
<dbReference type="Pfam" id="PF20431">
    <property type="entry name" value="E_motif"/>
    <property type="match status" value="1"/>
</dbReference>
<evidence type="ECO:0000256" key="2">
    <source>
        <dbReference type="PROSITE-ProRule" id="PRU00708"/>
    </source>
</evidence>
<reference evidence="3 4" key="1">
    <citation type="journal article" date="2024" name="Plant J.">
        <title>Genome sequences and population genomics reveal climatic adaptation and genomic divergence between two closely related sweetgum species.</title>
        <authorList>
            <person name="Xu W.Q."/>
            <person name="Ren C.Q."/>
            <person name="Zhang X.Y."/>
            <person name="Comes H.P."/>
            <person name="Liu X.H."/>
            <person name="Li Y.G."/>
            <person name="Kettle C.J."/>
            <person name="Jalonen R."/>
            <person name="Gaisberger H."/>
            <person name="Ma Y.Z."/>
            <person name="Qiu Y.X."/>
        </authorList>
    </citation>
    <scope>NUCLEOTIDE SEQUENCE [LARGE SCALE GENOMIC DNA]</scope>
    <source>
        <strain evidence="3">Hangzhou</strain>
    </source>
</reference>
<name>A0AAP0RFV3_LIQFO</name>
<dbReference type="EMBL" id="JBBPBK010000010">
    <property type="protein sequence ID" value="KAK9276076.1"/>
    <property type="molecule type" value="Genomic_DNA"/>
</dbReference>
<accession>A0AAP0RFV3</accession>
<dbReference type="FunFam" id="1.25.40.10:FF:000184">
    <property type="entry name" value="Pentatricopeptide repeat-containing protein, chloroplastic"/>
    <property type="match status" value="1"/>
</dbReference>
<feature type="repeat" description="PPR" evidence="2">
    <location>
        <begin position="169"/>
        <end position="199"/>
    </location>
</feature>
<dbReference type="Gene3D" id="1.25.40.10">
    <property type="entry name" value="Tetratricopeptide repeat domain"/>
    <property type="match status" value="4"/>
</dbReference>
<dbReference type="InterPro" id="IPR046960">
    <property type="entry name" value="PPR_At4g14850-like_plant"/>
</dbReference>
<keyword evidence="1" id="KW-0677">Repeat</keyword>
<feature type="repeat" description="PPR" evidence="2">
    <location>
        <begin position="68"/>
        <end position="102"/>
    </location>
</feature>
<dbReference type="FunFam" id="1.25.40.10:FF:001095">
    <property type="entry name" value="Pentatricopeptide repeat-containing protein At2g34400"/>
    <property type="match status" value="1"/>
</dbReference>
<organism evidence="3 4">
    <name type="scientific">Liquidambar formosana</name>
    <name type="common">Formosan gum</name>
    <dbReference type="NCBI Taxonomy" id="63359"/>
    <lineage>
        <taxon>Eukaryota</taxon>
        <taxon>Viridiplantae</taxon>
        <taxon>Streptophyta</taxon>
        <taxon>Embryophyta</taxon>
        <taxon>Tracheophyta</taxon>
        <taxon>Spermatophyta</taxon>
        <taxon>Magnoliopsida</taxon>
        <taxon>eudicotyledons</taxon>
        <taxon>Gunneridae</taxon>
        <taxon>Pentapetalae</taxon>
        <taxon>Saxifragales</taxon>
        <taxon>Altingiaceae</taxon>
        <taxon>Liquidambar</taxon>
    </lineage>
</organism>
<evidence type="ECO:0000313" key="4">
    <source>
        <dbReference type="Proteomes" id="UP001415857"/>
    </source>
</evidence>
<dbReference type="Pfam" id="PF13041">
    <property type="entry name" value="PPR_2"/>
    <property type="match status" value="2"/>
</dbReference>
<feature type="repeat" description="PPR" evidence="2">
    <location>
        <begin position="301"/>
        <end position="335"/>
    </location>
</feature>
<feature type="repeat" description="PPR" evidence="2">
    <location>
        <begin position="200"/>
        <end position="234"/>
    </location>
</feature>
<evidence type="ECO:0000313" key="3">
    <source>
        <dbReference type="EMBL" id="KAK9276076.1"/>
    </source>
</evidence>
<dbReference type="GO" id="GO:0009451">
    <property type="term" value="P:RNA modification"/>
    <property type="evidence" value="ECO:0007669"/>
    <property type="project" value="InterPro"/>
</dbReference>
<dbReference type="NCBIfam" id="TIGR00756">
    <property type="entry name" value="PPR"/>
    <property type="match status" value="4"/>
</dbReference>
<dbReference type="Proteomes" id="UP001415857">
    <property type="component" value="Unassembled WGS sequence"/>
</dbReference>
<dbReference type="FunFam" id="1.25.40.10:FF:000348">
    <property type="entry name" value="Pentatricopeptide repeat-containing protein chloroplastic"/>
    <property type="match status" value="1"/>
</dbReference>
<gene>
    <name evidence="3" type="ORF">L1049_005607</name>
</gene>
<dbReference type="PANTHER" id="PTHR47926:SF352">
    <property type="entry name" value="REPEAT-CONTAINING PROTEIN, PUTATIVE-RELATED"/>
    <property type="match status" value="1"/>
</dbReference>
<dbReference type="Pfam" id="PF01535">
    <property type="entry name" value="PPR"/>
    <property type="match status" value="3"/>
</dbReference>
<dbReference type="GO" id="GO:0003723">
    <property type="term" value="F:RNA binding"/>
    <property type="evidence" value="ECO:0007669"/>
    <property type="project" value="InterPro"/>
</dbReference>
<dbReference type="PANTHER" id="PTHR47926">
    <property type="entry name" value="PENTATRICOPEPTIDE REPEAT-CONTAINING PROTEIN"/>
    <property type="match status" value="1"/>
</dbReference>
<dbReference type="InterPro" id="IPR046848">
    <property type="entry name" value="E_motif"/>
</dbReference>
<dbReference type="AlphaFoldDB" id="A0AAP0RFV3"/>
<evidence type="ECO:0000256" key="1">
    <source>
        <dbReference type="ARBA" id="ARBA00022737"/>
    </source>
</evidence>
<dbReference type="PROSITE" id="PS51375">
    <property type="entry name" value="PPR"/>
    <property type="match status" value="4"/>
</dbReference>
<dbReference type="InterPro" id="IPR011990">
    <property type="entry name" value="TPR-like_helical_dom_sf"/>
</dbReference>
<keyword evidence="4" id="KW-1185">Reference proteome</keyword>